<feature type="signal peptide" evidence="1">
    <location>
        <begin position="1"/>
        <end position="18"/>
    </location>
</feature>
<dbReference type="EMBL" id="VYYT01000865">
    <property type="protein sequence ID" value="KAK2728968.1"/>
    <property type="molecule type" value="Genomic_DNA"/>
</dbReference>
<comment type="caution">
    <text evidence="2">The sequence shown here is derived from an EMBL/GenBank/DDBJ whole genome shotgun (WGS) entry which is preliminary data.</text>
</comment>
<evidence type="ECO:0000313" key="3">
    <source>
        <dbReference type="Proteomes" id="UP001281614"/>
    </source>
</evidence>
<keyword evidence="1" id="KW-0732">Signal</keyword>
<keyword evidence="3" id="KW-1185">Reference proteome</keyword>
<feature type="chain" id="PRO_5041952254" evidence="1">
    <location>
        <begin position="19"/>
        <end position="69"/>
    </location>
</feature>
<gene>
    <name evidence="2" type="ORF">CKAH01_10664</name>
</gene>
<evidence type="ECO:0000313" key="2">
    <source>
        <dbReference type="EMBL" id="KAK2728968.1"/>
    </source>
</evidence>
<protein>
    <submittedName>
        <fullName evidence="2">Uncharacterized protein</fullName>
    </submittedName>
</protein>
<proteinExistence type="predicted"/>
<organism evidence="2 3">
    <name type="scientific">Colletotrichum kahawae</name>
    <name type="common">Coffee berry disease fungus</name>
    <dbReference type="NCBI Taxonomy" id="34407"/>
    <lineage>
        <taxon>Eukaryota</taxon>
        <taxon>Fungi</taxon>
        <taxon>Dikarya</taxon>
        <taxon>Ascomycota</taxon>
        <taxon>Pezizomycotina</taxon>
        <taxon>Sordariomycetes</taxon>
        <taxon>Hypocreomycetidae</taxon>
        <taxon>Glomerellales</taxon>
        <taxon>Glomerellaceae</taxon>
        <taxon>Colletotrichum</taxon>
        <taxon>Colletotrichum gloeosporioides species complex</taxon>
    </lineage>
</organism>
<dbReference type="AlphaFoldDB" id="A0AAD9XYM2"/>
<reference evidence="2" key="1">
    <citation type="submission" date="2023-02" db="EMBL/GenBank/DDBJ databases">
        <title>Colletotrichum kahawae CIFC_Que2 genome sequencing and assembly.</title>
        <authorList>
            <person name="Baroncelli R."/>
        </authorList>
    </citation>
    <scope>NUCLEOTIDE SEQUENCE</scope>
    <source>
        <strain evidence="2">CIFC_Que2</strain>
    </source>
</reference>
<dbReference type="Proteomes" id="UP001281614">
    <property type="component" value="Unassembled WGS sequence"/>
</dbReference>
<name>A0AAD9XYM2_COLKA</name>
<accession>A0AAD9XYM2</accession>
<sequence>MKSSILFFAGLAAASIKCGTPTNEQLKGGCNSDQSGGCDMWCAKRCPSSNYPVCIPKANADYDCVCGTT</sequence>
<evidence type="ECO:0000256" key="1">
    <source>
        <dbReference type="SAM" id="SignalP"/>
    </source>
</evidence>